<dbReference type="Gene3D" id="3.90.220.20">
    <property type="entry name" value="DNA methylase specificity domains"/>
    <property type="match status" value="2"/>
</dbReference>
<dbReference type="PANTHER" id="PTHR30408">
    <property type="entry name" value="TYPE-1 RESTRICTION ENZYME ECOKI SPECIFICITY PROTEIN"/>
    <property type="match status" value="1"/>
</dbReference>
<dbReference type="PANTHER" id="PTHR30408:SF12">
    <property type="entry name" value="TYPE I RESTRICTION ENZYME MJAVIII SPECIFICITY SUBUNIT"/>
    <property type="match status" value="1"/>
</dbReference>
<evidence type="ECO:0000313" key="6">
    <source>
        <dbReference type="Proteomes" id="UP001564408"/>
    </source>
</evidence>
<keyword evidence="5" id="KW-0378">Hydrolase</keyword>
<reference evidence="5 6" key="1">
    <citation type="submission" date="2024-05" db="EMBL/GenBank/DDBJ databases">
        <title>Genome Sequence and Characterization of the New Strain Purple Sulfur Bacterium of Genus Thioalkalicoccus.</title>
        <authorList>
            <person name="Bryantseva I.A."/>
            <person name="Kyndt J.A."/>
            <person name="Imhoff J.F."/>
        </authorList>
    </citation>
    <scope>NUCLEOTIDE SEQUENCE [LARGE SCALE GENOMIC DNA]</scope>
    <source>
        <strain evidence="5 6">Um2</strain>
    </source>
</reference>
<dbReference type="SUPFAM" id="SSF116734">
    <property type="entry name" value="DNA methylase specificity domain"/>
    <property type="match status" value="2"/>
</dbReference>
<evidence type="ECO:0000256" key="3">
    <source>
        <dbReference type="ARBA" id="ARBA00023125"/>
    </source>
</evidence>
<organism evidence="5 6">
    <name type="scientific">Thioalkalicoccus limnaeus</name>
    <dbReference type="NCBI Taxonomy" id="120681"/>
    <lineage>
        <taxon>Bacteria</taxon>
        <taxon>Pseudomonadati</taxon>
        <taxon>Pseudomonadota</taxon>
        <taxon>Gammaproteobacteria</taxon>
        <taxon>Chromatiales</taxon>
        <taxon>Chromatiaceae</taxon>
        <taxon>Thioalkalicoccus</taxon>
    </lineage>
</organism>
<keyword evidence="3" id="KW-0238">DNA-binding</keyword>
<dbReference type="InterPro" id="IPR000055">
    <property type="entry name" value="Restrct_endonuc_typeI_TRD"/>
</dbReference>
<accession>A0ABV4BJC6</accession>
<dbReference type="EMBL" id="JBDKXB010000024">
    <property type="protein sequence ID" value="MEY6433583.1"/>
    <property type="molecule type" value="Genomic_DNA"/>
</dbReference>
<feature type="domain" description="Type I restriction modification DNA specificity" evidence="4">
    <location>
        <begin position="222"/>
        <end position="388"/>
    </location>
</feature>
<gene>
    <name evidence="5" type="ORF">ABC977_14340</name>
</gene>
<comment type="similarity">
    <text evidence="1">Belongs to the type-I restriction system S methylase family.</text>
</comment>
<evidence type="ECO:0000259" key="4">
    <source>
        <dbReference type="Pfam" id="PF01420"/>
    </source>
</evidence>
<sequence>MTLSIPVGLEARRLRFLFQTTSGATPSSSVEEYWNGDINWVTPEDLGKLSGRYVRETRRRITEEGYKNSGVNLAPPGSIVLSKRAPIGQTAILGVPSTCNQGCFLLTKLDGVDERFYFYSLIHLRPALEALGRGSTFMELSADDLRSILLPFPNEERQRLIANYLDRETARIDGLIAEKERMLTLLEEKRAALISRVVTRGLDSNAPLKPSGQEWLGEIPAHWRIRPIKYLAIVGNGSTPSVENADYWDDDGYPWLNSSVVNVSPVTDASRFVTETALRECHLPKLQPPAVLVGITGQGKTRGMAAVLGIEATINQHVAFIKPRSRELDTEYLCHLLGHAYNFLRSDSDGAGSTKGAITCEQLATMKIPVPPRSEQIEICDRIRQSLDISEPLRAEIQHSLELLAERRAALITAAVTGQIPLETMSL</sequence>
<evidence type="ECO:0000256" key="2">
    <source>
        <dbReference type="ARBA" id="ARBA00022747"/>
    </source>
</evidence>
<dbReference type="CDD" id="cd17279">
    <property type="entry name" value="RMtype1_S_BmuCF2ORF3362P_TRD1-CR1_like"/>
    <property type="match status" value="1"/>
</dbReference>
<dbReference type="InterPro" id="IPR052021">
    <property type="entry name" value="Type-I_RS_S_subunit"/>
</dbReference>
<keyword evidence="5" id="KW-0540">Nuclease</keyword>
<dbReference type="CDD" id="cd17247">
    <property type="entry name" value="RMtype1_S_Eco2747I-TRD2-CR2_like"/>
    <property type="match status" value="1"/>
</dbReference>
<dbReference type="InterPro" id="IPR044946">
    <property type="entry name" value="Restrct_endonuc_typeI_TRD_sf"/>
</dbReference>
<dbReference type="GO" id="GO:0016787">
    <property type="term" value="F:hydrolase activity"/>
    <property type="evidence" value="ECO:0007669"/>
    <property type="project" value="UniProtKB-KW"/>
</dbReference>
<dbReference type="GO" id="GO:0004519">
    <property type="term" value="F:endonuclease activity"/>
    <property type="evidence" value="ECO:0007669"/>
    <property type="project" value="UniProtKB-KW"/>
</dbReference>
<protein>
    <submittedName>
        <fullName evidence="5">Restriction endonuclease subunit S</fullName>
        <ecNumber evidence="5">3.1.21.-</ecNumber>
    </submittedName>
</protein>
<evidence type="ECO:0000313" key="5">
    <source>
        <dbReference type="EMBL" id="MEY6433583.1"/>
    </source>
</evidence>
<dbReference type="Proteomes" id="UP001564408">
    <property type="component" value="Unassembled WGS sequence"/>
</dbReference>
<dbReference type="EC" id="3.1.21.-" evidence="5"/>
<dbReference type="Gene3D" id="1.10.287.1120">
    <property type="entry name" value="Bipartite methylase S protein"/>
    <property type="match status" value="1"/>
</dbReference>
<dbReference type="RefSeq" id="WP_369667969.1">
    <property type="nucleotide sequence ID" value="NZ_JBDKXB010000024.1"/>
</dbReference>
<proteinExistence type="inferred from homology"/>
<keyword evidence="2" id="KW-0680">Restriction system</keyword>
<comment type="caution">
    <text evidence="5">The sequence shown here is derived from an EMBL/GenBank/DDBJ whole genome shotgun (WGS) entry which is preliminary data.</text>
</comment>
<name>A0ABV4BJC6_9GAMM</name>
<feature type="domain" description="Type I restriction modification DNA specificity" evidence="4">
    <location>
        <begin position="6"/>
        <end position="170"/>
    </location>
</feature>
<keyword evidence="6" id="KW-1185">Reference proteome</keyword>
<keyword evidence="5" id="KW-0255">Endonuclease</keyword>
<evidence type="ECO:0000256" key="1">
    <source>
        <dbReference type="ARBA" id="ARBA00010923"/>
    </source>
</evidence>
<dbReference type="Pfam" id="PF01420">
    <property type="entry name" value="Methylase_S"/>
    <property type="match status" value="2"/>
</dbReference>